<organism evidence="1 2">
    <name type="scientific">Heterorhabditis bacteriophora</name>
    <name type="common">Entomopathogenic nematode worm</name>
    <dbReference type="NCBI Taxonomy" id="37862"/>
    <lineage>
        <taxon>Eukaryota</taxon>
        <taxon>Metazoa</taxon>
        <taxon>Ecdysozoa</taxon>
        <taxon>Nematoda</taxon>
        <taxon>Chromadorea</taxon>
        <taxon>Rhabditida</taxon>
        <taxon>Rhabditina</taxon>
        <taxon>Rhabditomorpha</taxon>
        <taxon>Strongyloidea</taxon>
        <taxon>Heterorhabditidae</taxon>
        <taxon>Heterorhabditis</taxon>
    </lineage>
</organism>
<dbReference type="AlphaFoldDB" id="A0A1I7X4L5"/>
<dbReference type="Proteomes" id="UP000095283">
    <property type="component" value="Unplaced"/>
</dbReference>
<sequence>MSSTVGPLLSRFTPASSSFTTTLYKQIIVAVTDKEVNKQNHDWFVLKTVGVKEDSCADEDDAA</sequence>
<evidence type="ECO:0000313" key="2">
    <source>
        <dbReference type="WBParaSite" id="Hba_12327"/>
    </source>
</evidence>
<keyword evidence="1" id="KW-1185">Reference proteome</keyword>
<protein>
    <submittedName>
        <fullName evidence="2">Cystatin domain-containing protein</fullName>
    </submittedName>
</protein>
<proteinExistence type="predicted"/>
<reference evidence="2" key="1">
    <citation type="submission" date="2016-11" db="UniProtKB">
        <authorList>
            <consortium name="WormBaseParasite"/>
        </authorList>
    </citation>
    <scope>IDENTIFICATION</scope>
</reference>
<dbReference type="WBParaSite" id="Hba_12327">
    <property type="protein sequence ID" value="Hba_12327"/>
    <property type="gene ID" value="Hba_12327"/>
</dbReference>
<name>A0A1I7X4L5_HETBA</name>
<evidence type="ECO:0000313" key="1">
    <source>
        <dbReference type="Proteomes" id="UP000095283"/>
    </source>
</evidence>
<accession>A0A1I7X4L5</accession>